<dbReference type="OrthoDB" id="10566110at2759"/>
<keyword evidence="4" id="KW-1185">Reference proteome</keyword>
<keyword evidence="2" id="KW-0732">Signal</keyword>
<dbReference type="InParanoid" id="A0A2V0PRD5"/>
<name>A0A2V0PRD5_9CHLO</name>
<evidence type="ECO:0000313" key="3">
    <source>
        <dbReference type="EMBL" id="GBG00128.1"/>
    </source>
</evidence>
<organism evidence="3 4">
    <name type="scientific">Raphidocelis subcapitata</name>
    <dbReference type="NCBI Taxonomy" id="307507"/>
    <lineage>
        <taxon>Eukaryota</taxon>
        <taxon>Viridiplantae</taxon>
        <taxon>Chlorophyta</taxon>
        <taxon>core chlorophytes</taxon>
        <taxon>Chlorophyceae</taxon>
        <taxon>CS clade</taxon>
        <taxon>Sphaeropleales</taxon>
        <taxon>Selenastraceae</taxon>
        <taxon>Raphidocelis</taxon>
    </lineage>
</organism>
<dbReference type="Proteomes" id="UP000247498">
    <property type="component" value="Unassembled WGS sequence"/>
</dbReference>
<protein>
    <submittedName>
        <fullName evidence="3">Uncharacterized protein</fullName>
    </submittedName>
</protein>
<evidence type="ECO:0000256" key="2">
    <source>
        <dbReference type="SAM" id="SignalP"/>
    </source>
</evidence>
<proteinExistence type="predicted"/>
<evidence type="ECO:0000313" key="4">
    <source>
        <dbReference type="Proteomes" id="UP000247498"/>
    </source>
</evidence>
<comment type="caution">
    <text evidence="3">The sequence shown here is derived from an EMBL/GenBank/DDBJ whole genome shotgun (WGS) entry which is preliminary data.</text>
</comment>
<evidence type="ECO:0000256" key="1">
    <source>
        <dbReference type="SAM" id="MobiDB-lite"/>
    </source>
</evidence>
<feature type="region of interest" description="Disordered" evidence="1">
    <location>
        <begin position="31"/>
        <end position="60"/>
    </location>
</feature>
<gene>
    <name evidence="3" type="ORF">Rsub_12739</name>
</gene>
<dbReference type="AlphaFoldDB" id="A0A2V0PRD5"/>
<dbReference type="EMBL" id="BDRX01000194">
    <property type="protein sequence ID" value="GBG00128.1"/>
    <property type="molecule type" value="Genomic_DNA"/>
</dbReference>
<feature type="signal peptide" evidence="2">
    <location>
        <begin position="1"/>
        <end position="26"/>
    </location>
</feature>
<feature type="chain" id="PRO_5016166365" evidence="2">
    <location>
        <begin position="27"/>
        <end position="101"/>
    </location>
</feature>
<sequence length="101" mass="11085">MACPMRFVLVGISLVVAWFAWWRSEALQEDAEAEEGSGAAGQRQRQRRRGAAAPDPKAATLPQRLRGAAATFFDMFSGAYLYRAIAHGVERRPAAAHARAR</sequence>
<accession>A0A2V0PRD5</accession>
<reference evidence="3 4" key="1">
    <citation type="journal article" date="2018" name="Sci. Rep.">
        <title>Raphidocelis subcapitata (=Pseudokirchneriella subcapitata) provides an insight into genome evolution and environmental adaptations in the Sphaeropleales.</title>
        <authorList>
            <person name="Suzuki S."/>
            <person name="Yamaguchi H."/>
            <person name="Nakajima N."/>
            <person name="Kawachi M."/>
        </authorList>
    </citation>
    <scope>NUCLEOTIDE SEQUENCE [LARGE SCALE GENOMIC DNA]</scope>
    <source>
        <strain evidence="3 4">NIES-35</strain>
    </source>
</reference>